<dbReference type="PATRIC" id="fig|1239793.3.peg.1690"/>
<organism evidence="1 2">
    <name type="scientific">Streptococcus mitis 13/39</name>
    <dbReference type="NCBI Taxonomy" id="1239793"/>
    <lineage>
        <taxon>Bacteria</taxon>
        <taxon>Bacillati</taxon>
        <taxon>Bacillota</taxon>
        <taxon>Bacilli</taxon>
        <taxon>Lactobacillales</taxon>
        <taxon>Streptococcaceae</taxon>
        <taxon>Streptococcus</taxon>
        <taxon>Streptococcus mitis group</taxon>
    </lineage>
</organism>
<sequence length="150" mass="17554">MNRVFEDQLMDIQSDMISLSLEYVENKAETVYIYVVLEDGLVSFDVFYKIGGFISEKSDVNEYLSEKINDSDDIQFSLLEYGIEDAEKIEVLFEENSKEVPTEIRLVYDVKNNSLKSNYRYDAMYEKNEDLSVSDVFDAWIQEEKSKLIT</sequence>
<dbReference type="EMBL" id="AQTU01000028">
    <property type="protein sequence ID" value="EOB31448.1"/>
    <property type="molecule type" value="Genomic_DNA"/>
</dbReference>
<reference evidence="1 2" key="1">
    <citation type="submission" date="2013-04" db="EMBL/GenBank/DDBJ databases">
        <authorList>
            <person name="Ikryannikova L.N."/>
            <person name="Ilina E.N."/>
            <person name="Kostryukova E.S."/>
            <person name="Semashko T.A."/>
            <person name="Karpova I.Y.U."/>
            <person name="Larin A.K."/>
            <person name="Ischenko D.S."/>
            <person name="Alekseev D.G."/>
            <person name="Klimova E.A."/>
            <person name="Filimonova A.V."/>
            <person name="Savinova T.A."/>
            <person name="Filimonova O.Y.U."/>
            <person name="Dubovickaya V.A."/>
            <person name="Sidorenko S.V."/>
            <person name="Govorun V.M."/>
        </authorList>
    </citation>
    <scope>NUCLEOTIDE SEQUENCE [LARGE SCALE GENOMIC DNA]</scope>
    <source>
        <strain evidence="1 2">13/39</strain>
    </source>
</reference>
<comment type="caution">
    <text evidence="1">The sequence shown here is derived from an EMBL/GenBank/DDBJ whole genome shotgun (WGS) entry which is preliminary data.</text>
</comment>
<accession>R0P1Y6</accession>
<evidence type="ECO:0000313" key="1">
    <source>
        <dbReference type="EMBL" id="EOB31448.1"/>
    </source>
</evidence>
<evidence type="ECO:0008006" key="3">
    <source>
        <dbReference type="Google" id="ProtNLM"/>
    </source>
</evidence>
<name>R0P1Y6_STRMT</name>
<evidence type="ECO:0000313" key="2">
    <source>
        <dbReference type="Proteomes" id="UP000013315"/>
    </source>
</evidence>
<dbReference type="Proteomes" id="UP000013315">
    <property type="component" value="Unassembled WGS sequence"/>
</dbReference>
<proteinExistence type="predicted"/>
<dbReference type="AlphaFoldDB" id="R0P1Y6"/>
<protein>
    <recommendedName>
        <fullName evidence="3">DUF600 domain-containing protein</fullName>
    </recommendedName>
</protein>
<gene>
    <name evidence="1" type="ORF">D065_08642</name>
</gene>